<dbReference type="InterPro" id="IPR032675">
    <property type="entry name" value="LRR_dom_sf"/>
</dbReference>
<evidence type="ECO:0000256" key="1">
    <source>
        <dbReference type="ARBA" id="ARBA00022614"/>
    </source>
</evidence>
<dbReference type="InterPro" id="IPR001611">
    <property type="entry name" value="Leu-rich_rpt"/>
</dbReference>
<evidence type="ECO:0000313" key="4">
    <source>
        <dbReference type="Ensembl" id="ENSFHEP00000003907.1"/>
    </source>
</evidence>
<dbReference type="InterPro" id="IPR051261">
    <property type="entry name" value="NLR"/>
</dbReference>
<dbReference type="GeneTree" id="ENSGT01150000286927"/>
<feature type="region of interest" description="Disordered" evidence="3">
    <location>
        <begin position="173"/>
        <end position="215"/>
    </location>
</feature>
<dbReference type="SMART" id="SM00368">
    <property type="entry name" value="LRR_RI"/>
    <property type="match status" value="3"/>
</dbReference>
<evidence type="ECO:0000256" key="3">
    <source>
        <dbReference type="SAM" id="MobiDB-lite"/>
    </source>
</evidence>
<sequence>MEEPLGFHVLSPENPEQTSDFMLCDFSLYKCELTEGCCSLLSSALKTRTSSLRHLDLSYNPLKDSGVQLLVPGLQSQTCRLETLRLSCCLLTEPSCAALASALMSSSSRLLDLDLSHNNLKDAGVKLLAAGLAAPNSALRFLRYVPRSCPESSSQPQSNQGLLSAGCRTVRPQRTAVPPSLRLDLHVVPSKSSGPESPELQGPEPSQRTRVFSRT</sequence>
<keyword evidence="2" id="KW-0677">Repeat</keyword>
<keyword evidence="1" id="KW-0433">Leucine-rich repeat</keyword>
<dbReference type="STRING" id="8078.ENSFHEP00000003907"/>
<evidence type="ECO:0000313" key="5">
    <source>
        <dbReference type="Proteomes" id="UP000265000"/>
    </source>
</evidence>
<dbReference type="AlphaFoldDB" id="A0A3Q2NWZ8"/>
<dbReference type="Proteomes" id="UP000265000">
    <property type="component" value="Unplaced"/>
</dbReference>
<dbReference type="PROSITE" id="PS51450">
    <property type="entry name" value="LRR"/>
    <property type="match status" value="1"/>
</dbReference>
<protein>
    <recommendedName>
        <fullName evidence="6">NACHT, LRR and PYD domains-containing protein 12</fullName>
    </recommendedName>
</protein>
<dbReference type="SUPFAM" id="SSF52047">
    <property type="entry name" value="RNI-like"/>
    <property type="match status" value="1"/>
</dbReference>
<proteinExistence type="predicted"/>
<dbReference type="Gene3D" id="3.80.10.10">
    <property type="entry name" value="Ribonuclease Inhibitor"/>
    <property type="match status" value="1"/>
</dbReference>
<keyword evidence="5" id="KW-1185">Reference proteome</keyword>
<dbReference type="PANTHER" id="PTHR24106">
    <property type="entry name" value="NACHT, LRR AND CARD DOMAINS-CONTAINING"/>
    <property type="match status" value="1"/>
</dbReference>
<reference evidence="4" key="1">
    <citation type="submission" date="2025-08" db="UniProtKB">
        <authorList>
            <consortium name="Ensembl"/>
        </authorList>
    </citation>
    <scope>IDENTIFICATION</scope>
</reference>
<name>A0A3Q2NWZ8_FUNHE</name>
<evidence type="ECO:0000256" key="2">
    <source>
        <dbReference type="ARBA" id="ARBA00022737"/>
    </source>
</evidence>
<accession>A0A3Q2NWZ8</accession>
<organism evidence="4 5">
    <name type="scientific">Fundulus heteroclitus</name>
    <name type="common">Killifish</name>
    <name type="synonym">Mummichog</name>
    <dbReference type="NCBI Taxonomy" id="8078"/>
    <lineage>
        <taxon>Eukaryota</taxon>
        <taxon>Metazoa</taxon>
        <taxon>Chordata</taxon>
        <taxon>Craniata</taxon>
        <taxon>Vertebrata</taxon>
        <taxon>Euteleostomi</taxon>
        <taxon>Actinopterygii</taxon>
        <taxon>Neopterygii</taxon>
        <taxon>Teleostei</taxon>
        <taxon>Neoteleostei</taxon>
        <taxon>Acanthomorphata</taxon>
        <taxon>Ovalentaria</taxon>
        <taxon>Atherinomorphae</taxon>
        <taxon>Cyprinodontiformes</taxon>
        <taxon>Fundulidae</taxon>
        <taxon>Fundulus</taxon>
    </lineage>
</organism>
<evidence type="ECO:0008006" key="6">
    <source>
        <dbReference type="Google" id="ProtNLM"/>
    </source>
</evidence>
<dbReference type="Ensembl" id="ENSFHET00000009742.1">
    <property type="protein sequence ID" value="ENSFHEP00000003907.1"/>
    <property type="gene ID" value="ENSFHEG00000004799.1"/>
</dbReference>
<reference evidence="4" key="2">
    <citation type="submission" date="2025-09" db="UniProtKB">
        <authorList>
            <consortium name="Ensembl"/>
        </authorList>
    </citation>
    <scope>IDENTIFICATION</scope>
</reference>
<dbReference type="Pfam" id="PF13516">
    <property type="entry name" value="LRR_6"/>
    <property type="match status" value="2"/>
</dbReference>
<feature type="compositionally biased region" description="Polar residues" evidence="3">
    <location>
        <begin position="204"/>
        <end position="215"/>
    </location>
</feature>